<feature type="compositionally biased region" description="Low complexity" evidence="1">
    <location>
        <begin position="62"/>
        <end position="79"/>
    </location>
</feature>
<dbReference type="GeneID" id="128313103"/>
<name>A0ABM3P1V4_ACIJB</name>
<reference evidence="3" key="1">
    <citation type="submission" date="2025-08" db="UniProtKB">
        <authorList>
            <consortium name="RefSeq"/>
        </authorList>
    </citation>
    <scope>IDENTIFICATION</scope>
    <source>
        <tissue evidence="3">Blood</tissue>
    </source>
</reference>
<evidence type="ECO:0000313" key="2">
    <source>
        <dbReference type="Proteomes" id="UP001652583"/>
    </source>
</evidence>
<gene>
    <name evidence="3" type="primary">LOC128313103</name>
</gene>
<feature type="region of interest" description="Disordered" evidence="1">
    <location>
        <begin position="1"/>
        <end position="215"/>
    </location>
</feature>
<keyword evidence="2" id="KW-1185">Reference proteome</keyword>
<sequence>MASAGSSAGERSRHGPPGTLRPSRASRAPGAPTPGHAARPAAARGAGGGRRGAGGRERRGAVARGAGERAGACVLEGARAPGGGGWARARAGEGERRAFVRAWAPAPGGCQRGRPAGSSPRLPGGGRGGTGEDPSQAPGPSSRRFPSQTRRRERQPRTFNPFVPAPKLRTCPRARFRDPPRLPPAGSRAAKGLARWGREQDRRATRVGAAGTLSRPASSLPTWFRLGKRAALVRDLGKKRGGEGNTRSSVQEQTRSGRTRTRGGAGAAPRAVGSQGQRVRVLAGRERADPAETRPPGSGGGCAVEGCSLSLPLLVFSELSFKGCLSFTSSPLSSVLFPRQYMPFSQIRFSCRKFPAFGELHRGVVLLKVLPFPVSLADGKNRF</sequence>
<accession>A0ABM3P1V4</accession>
<organism evidence="2 3">
    <name type="scientific">Acinonyx jubatus</name>
    <name type="common">Cheetah</name>
    <dbReference type="NCBI Taxonomy" id="32536"/>
    <lineage>
        <taxon>Eukaryota</taxon>
        <taxon>Metazoa</taxon>
        <taxon>Chordata</taxon>
        <taxon>Craniata</taxon>
        <taxon>Vertebrata</taxon>
        <taxon>Euteleostomi</taxon>
        <taxon>Mammalia</taxon>
        <taxon>Eutheria</taxon>
        <taxon>Laurasiatheria</taxon>
        <taxon>Carnivora</taxon>
        <taxon>Feliformia</taxon>
        <taxon>Felidae</taxon>
        <taxon>Felinae</taxon>
        <taxon>Acinonyx</taxon>
    </lineage>
</organism>
<feature type="compositionally biased region" description="Low complexity" evidence="1">
    <location>
        <begin position="112"/>
        <end position="122"/>
    </location>
</feature>
<feature type="region of interest" description="Disordered" evidence="1">
    <location>
        <begin position="236"/>
        <end position="279"/>
    </location>
</feature>
<proteinExistence type="predicted"/>
<evidence type="ECO:0000313" key="3">
    <source>
        <dbReference type="RefSeq" id="XP_053065659.1"/>
    </source>
</evidence>
<dbReference type="RefSeq" id="XP_053065659.1">
    <property type="nucleotide sequence ID" value="XM_053209684.1"/>
</dbReference>
<evidence type="ECO:0000256" key="1">
    <source>
        <dbReference type="SAM" id="MobiDB-lite"/>
    </source>
</evidence>
<protein>
    <submittedName>
        <fullName evidence="3">Translation initiation factor IF-2-like</fullName>
    </submittedName>
</protein>
<dbReference type="Proteomes" id="UP001652583">
    <property type="component" value="Chromosome E4"/>
</dbReference>
<feature type="compositionally biased region" description="Low complexity" evidence="1">
    <location>
        <begin position="27"/>
        <end position="44"/>
    </location>
</feature>